<evidence type="ECO:0000313" key="1">
    <source>
        <dbReference type="EMBL" id="NOU68806.1"/>
    </source>
</evidence>
<keyword evidence="2" id="KW-1185">Reference proteome</keyword>
<name>A0ABX1XLI0_9BACL</name>
<gene>
    <name evidence="1" type="ORF">GC096_32810</name>
</gene>
<accession>A0ABX1XLI0</accession>
<dbReference type="EMBL" id="WHNY01000080">
    <property type="protein sequence ID" value="NOU68806.1"/>
    <property type="molecule type" value="Genomic_DNA"/>
</dbReference>
<dbReference type="InterPro" id="IPR025678">
    <property type="entry name" value="Imm3"/>
</dbReference>
<dbReference type="RefSeq" id="WP_171636473.1">
    <property type="nucleotide sequence ID" value="NZ_WHNY01000080.1"/>
</dbReference>
<reference evidence="1 2" key="1">
    <citation type="submission" date="2019-10" db="EMBL/GenBank/DDBJ databases">
        <title>Description of Paenibacillus humi sp. nov.</title>
        <authorList>
            <person name="Carlier A."/>
            <person name="Qi S."/>
        </authorList>
    </citation>
    <scope>NUCLEOTIDE SEQUENCE [LARGE SCALE GENOMIC DNA]</scope>
    <source>
        <strain evidence="1 2">LMG 31461</strain>
    </source>
</reference>
<organism evidence="1 2">
    <name type="scientific">Paenibacillus plantarum</name>
    <dbReference type="NCBI Taxonomy" id="2654975"/>
    <lineage>
        <taxon>Bacteria</taxon>
        <taxon>Bacillati</taxon>
        <taxon>Bacillota</taxon>
        <taxon>Bacilli</taxon>
        <taxon>Bacillales</taxon>
        <taxon>Paenibacillaceae</taxon>
        <taxon>Paenibacillus</taxon>
    </lineage>
</organism>
<comment type="caution">
    <text evidence="1">The sequence shown here is derived from an EMBL/GenBank/DDBJ whole genome shotgun (WGS) entry which is preliminary data.</text>
</comment>
<sequence>MYGERMERWSYFELKQYVYKDFEEFTLKDGLQPRQAISRIQVEYERVMDESYLESVIIYSQLASIALEKNFISQREDIRLNVSKMLKEIKYSDFQSELTIEELAAFKRDLDEVTNKLNDDSLRKT</sequence>
<proteinExistence type="predicted"/>
<evidence type="ECO:0000313" key="2">
    <source>
        <dbReference type="Proteomes" id="UP000653578"/>
    </source>
</evidence>
<dbReference type="Proteomes" id="UP000653578">
    <property type="component" value="Unassembled WGS sequence"/>
</dbReference>
<dbReference type="Pfam" id="PF14425">
    <property type="entry name" value="Imm3"/>
    <property type="match status" value="1"/>
</dbReference>
<protein>
    <submittedName>
        <fullName evidence="1">Uncharacterized protein</fullName>
    </submittedName>
</protein>